<sequence>MVDIWINDSNPMSHTTRSSSTKHMQVNVTTEGDIYPKHDSTTSEDVSFNSDGSMSTEAPCFAVQETCVLLPIISAPVPVVRLQGISQLVVLHRDLHCEDVSTS</sequence>
<gene>
    <name evidence="2" type="ORF">TNCV_4471051</name>
</gene>
<evidence type="ECO:0000313" key="2">
    <source>
        <dbReference type="EMBL" id="GFY11119.1"/>
    </source>
</evidence>
<feature type="compositionally biased region" description="Polar residues" evidence="1">
    <location>
        <begin position="7"/>
        <end position="26"/>
    </location>
</feature>
<proteinExistence type="predicted"/>
<reference evidence="2" key="1">
    <citation type="submission" date="2020-08" db="EMBL/GenBank/DDBJ databases">
        <title>Multicomponent nature underlies the extraordinary mechanical properties of spider dragline silk.</title>
        <authorList>
            <person name="Kono N."/>
            <person name="Nakamura H."/>
            <person name="Mori M."/>
            <person name="Yoshida Y."/>
            <person name="Ohtoshi R."/>
            <person name="Malay A.D."/>
            <person name="Moran D.A.P."/>
            <person name="Tomita M."/>
            <person name="Numata K."/>
            <person name="Arakawa K."/>
        </authorList>
    </citation>
    <scope>NUCLEOTIDE SEQUENCE</scope>
</reference>
<accession>A0A8X6VFU6</accession>
<comment type="caution">
    <text evidence="2">The sequence shown here is derived from an EMBL/GenBank/DDBJ whole genome shotgun (WGS) entry which is preliminary data.</text>
</comment>
<dbReference type="EMBL" id="BMAU01021304">
    <property type="protein sequence ID" value="GFY11119.1"/>
    <property type="molecule type" value="Genomic_DNA"/>
</dbReference>
<dbReference type="AlphaFoldDB" id="A0A8X6VFU6"/>
<protein>
    <submittedName>
        <fullName evidence="2">Uncharacterized protein</fullName>
    </submittedName>
</protein>
<name>A0A8X6VFU6_TRICX</name>
<keyword evidence="3" id="KW-1185">Reference proteome</keyword>
<feature type="region of interest" description="Disordered" evidence="1">
    <location>
        <begin position="31"/>
        <end position="50"/>
    </location>
</feature>
<dbReference type="Proteomes" id="UP000887159">
    <property type="component" value="Unassembled WGS sequence"/>
</dbReference>
<feature type="region of interest" description="Disordered" evidence="1">
    <location>
        <begin position="1"/>
        <end position="26"/>
    </location>
</feature>
<organism evidence="2 3">
    <name type="scientific">Trichonephila clavipes</name>
    <name type="common">Golden silk orbweaver</name>
    <name type="synonym">Nephila clavipes</name>
    <dbReference type="NCBI Taxonomy" id="2585209"/>
    <lineage>
        <taxon>Eukaryota</taxon>
        <taxon>Metazoa</taxon>
        <taxon>Ecdysozoa</taxon>
        <taxon>Arthropoda</taxon>
        <taxon>Chelicerata</taxon>
        <taxon>Arachnida</taxon>
        <taxon>Araneae</taxon>
        <taxon>Araneomorphae</taxon>
        <taxon>Entelegynae</taxon>
        <taxon>Araneoidea</taxon>
        <taxon>Nephilidae</taxon>
        <taxon>Trichonephila</taxon>
    </lineage>
</organism>
<evidence type="ECO:0000313" key="3">
    <source>
        <dbReference type="Proteomes" id="UP000887159"/>
    </source>
</evidence>
<evidence type="ECO:0000256" key="1">
    <source>
        <dbReference type="SAM" id="MobiDB-lite"/>
    </source>
</evidence>